<dbReference type="InterPro" id="IPR006076">
    <property type="entry name" value="FAD-dep_OxRdtase"/>
</dbReference>
<dbReference type="InterPro" id="IPR052745">
    <property type="entry name" value="G3P_Oxidase/Oxidoreductase"/>
</dbReference>
<dbReference type="RefSeq" id="WP_003482823.1">
    <property type="nucleotide sequence ID" value="NZ_JXSU01000002.1"/>
</dbReference>
<dbReference type="InterPro" id="IPR041854">
    <property type="entry name" value="BFD-like_2Fe2S-bd_dom_sf"/>
</dbReference>
<dbReference type="SUPFAM" id="SSF51905">
    <property type="entry name" value="FAD/NAD(P)-binding domain"/>
    <property type="match status" value="1"/>
</dbReference>
<dbReference type="EMBL" id="JXSU01000002">
    <property type="protein sequence ID" value="KIS25421.1"/>
    <property type="molecule type" value="Genomic_DNA"/>
</dbReference>
<sequence>MDYDVMILGGGIIGCALAYELSKYSLNIALIEKDYDIADDVAFINSSVVYDGVECEDDLAANLELNGNKLMEHIAKKFKIPFKKTGSLIIAQNDNEVSNIENMYKKALKRGIKNIGILTKDEVEKIEPNLNIDFKKALYSSNTASIAPFDLAISYGEIAFDNGVNFKLEEQVLEIQKLSKGYKIITNKNKFNCNIVINTTPDENFGIYSDTKRNYKKSNLNYLLIEKNSIKEFNNIVVKLGNNENIKKILAVPTVQGSMVLAVDTYEKINYKNTLDVSALILDEINEMDINNFYQFPYYDDSIVIDDSLIDKGYIKVIVNHYGQVTMTPYIAKIVTDTIVSNIKCVLKKEFIDKRRDYYKFNELSLEERNKIINMDKRYGKIICACNKVTEGEIIDAIRRPLGARTLEGIKRRTGAAFGSCQGAYCLNKVASILARETNKFMTDIVKDSKNSKIIPCRIKEFDTI</sequence>
<comment type="caution">
    <text evidence="3">The sequence shown here is derived from an EMBL/GenBank/DDBJ whole genome shotgun (WGS) entry which is preliminary data.</text>
</comment>
<accession>A0A0D1C2X3</accession>
<dbReference type="Pfam" id="PF01266">
    <property type="entry name" value="DAO"/>
    <property type="match status" value="1"/>
</dbReference>
<organism evidence="3 4">
    <name type="scientific">Clostridium botulinum B2 450</name>
    <dbReference type="NCBI Taxonomy" id="1379739"/>
    <lineage>
        <taxon>Bacteria</taxon>
        <taxon>Bacillati</taxon>
        <taxon>Bacillota</taxon>
        <taxon>Clostridia</taxon>
        <taxon>Eubacteriales</taxon>
        <taxon>Clostridiaceae</taxon>
        <taxon>Clostridium</taxon>
    </lineage>
</organism>
<proteinExistence type="predicted"/>
<dbReference type="Gene3D" id="3.50.50.60">
    <property type="entry name" value="FAD/NAD(P)-binding domain"/>
    <property type="match status" value="1"/>
</dbReference>
<dbReference type="Gene3D" id="3.30.9.10">
    <property type="entry name" value="D-Amino Acid Oxidase, subunit A, domain 2"/>
    <property type="match status" value="1"/>
</dbReference>
<dbReference type="PANTHER" id="PTHR42720">
    <property type="entry name" value="GLYCEROL-3-PHOSPHATE DEHYDROGENASE"/>
    <property type="match status" value="1"/>
</dbReference>
<reference evidence="3 4" key="1">
    <citation type="submission" date="2014-06" db="EMBL/GenBank/DDBJ databases">
        <title>Genome characterization of distinct group I Clostridium botulinum lineages.</title>
        <authorList>
            <person name="Giordani F."/>
            <person name="Anselmo A."/>
            <person name="Fillo S."/>
            <person name="Palozzi A.M."/>
            <person name="Fortunato A."/>
            <person name="Gentile B."/>
            <person name="Ciammaruconi A."/>
            <person name="Anniballi F."/>
            <person name="De Medici D."/>
            <person name="Lista F."/>
        </authorList>
    </citation>
    <scope>NUCLEOTIDE SEQUENCE [LARGE SCALE GENOMIC DNA]</scope>
    <source>
        <strain evidence="3 4">B2 450</strain>
    </source>
</reference>
<dbReference type="InterPro" id="IPR007419">
    <property type="entry name" value="BFD-like_2Fe2S-bd_dom"/>
</dbReference>
<feature type="domain" description="FAD dependent oxidoreductase" evidence="1">
    <location>
        <begin position="4"/>
        <end position="210"/>
    </location>
</feature>
<dbReference type="Gene3D" id="1.10.10.1100">
    <property type="entry name" value="BFD-like [2Fe-2S]-binding domain"/>
    <property type="match status" value="1"/>
</dbReference>
<protein>
    <submittedName>
        <fullName evidence="3">Dehydrogenase</fullName>
    </submittedName>
</protein>
<name>A0A0D1C2X3_CLOBO</name>
<gene>
    <name evidence="3" type="ORF">N495_00080</name>
</gene>
<dbReference type="PANTHER" id="PTHR42720:SF1">
    <property type="entry name" value="GLYCEROL 3-PHOSPHATE OXIDASE"/>
    <property type="match status" value="1"/>
</dbReference>
<dbReference type="OrthoDB" id="9794226at2"/>
<feature type="domain" description="BFD-like [2Fe-2S]-binding" evidence="2">
    <location>
        <begin position="382"/>
        <end position="436"/>
    </location>
</feature>
<evidence type="ECO:0000259" key="1">
    <source>
        <dbReference type="Pfam" id="PF01266"/>
    </source>
</evidence>
<dbReference type="CDD" id="cd19946">
    <property type="entry name" value="GlpA-like_Fer2_BFD-like"/>
    <property type="match status" value="1"/>
</dbReference>
<evidence type="ECO:0000313" key="3">
    <source>
        <dbReference type="EMBL" id="KIS25421.1"/>
    </source>
</evidence>
<dbReference type="AlphaFoldDB" id="A0A0D1C2X3"/>
<dbReference type="PATRIC" id="fig|1379739.3.peg.323"/>
<evidence type="ECO:0000259" key="2">
    <source>
        <dbReference type="Pfam" id="PF04324"/>
    </source>
</evidence>
<dbReference type="HOGENOM" id="CLU_024775_3_1_9"/>
<dbReference type="Proteomes" id="UP000032250">
    <property type="component" value="Unassembled WGS sequence"/>
</dbReference>
<evidence type="ECO:0000313" key="4">
    <source>
        <dbReference type="Proteomes" id="UP000032250"/>
    </source>
</evidence>
<dbReference type="Pfam" id="PF04324">
    <property type="entry name" value="Fer2_BFD"/>
    <property type="match status" value="1"/>
</dbReference>
<dbReference type="InterPro" id="IPR036188">
    <property type="entry name" value="FAD/NAD-bd_sf"/>
</dbReference>